<comment type="function">
    <text evidence="1">Plays a role in determining ER morphology.</text>
</comment>
<name>A0A1U7LQN2_NEOID</name>
<comment type="domain">
    <text evidence="1">The C4-type zinc finger motif is necessary both for its ER three-way tubular junction localization and formation.</text>
</comment>
<dbReference type="EMBL" id="LXFE01000537">
    <property type="protein sequence ID" value="OLL24967.1"/>
    <property type="molecule type" value="Genomic_DNA"/>
</dbReference>
<keyword evidence="1" id="KW-0472">Membrane</keyword>
<protein>
    <recommendedName>
        <fullName evidence="1">Endoplasmic reticulum junction formation protein lunapark</fullName>
    </recommendedName>
</protein>
<comment type="similarity">
    <text evidence="1">Belongs to the lunapark family.</text>
</comment>
<dbReference type="PANTHER" id="PTHR22166">
    <property type="entry name" value="ENDOPLASMIC RETICULUM JUNCTION FORMATION PROTEIN LUNAPARK"/>
    <property type="match status" value="1"/>
</dbReference>
<feature type="transmembrane region" description="Helical" evidence="1">
    <location>
        <begin position="45"/>
        <end position="66"/>
    </location>
</feature>
<comment type="caution">
    <text evidence="4">The sequence shown here is derived from an EMBL/GenBank/DDBJ whole genome shotgun (WGS) entry which is preliminary data.</text>
</comment>
<dbReference type="InterPro" id="IPR019273">
    <property type="entry name" value="Lunapark_Znf"/>
</dbReference>
<reference evidence="4 5" key="1">
    <citation type="submission" date="2016-04" db="EMBL/GenBank/DDBJ databases">
        <title>Evolutionary innovation and constraint leading to complex multicellularity in the Ascomycota.</title>
        <authorList>
            <person name="Cisse O."/>
            <person name="Nguyen A."/>
            <person name="Hewitt D.A."/>
            <person name="Jedd G."/>
            <person name="Stajich J.E."/>
        </authorList>
    </citation>
    <scope>NUCLEOTIDE SEQUENCE [LARGE SCALE GENOMIC DNA]</scope>
    <source>
        <strain evidence="4 5">DAH-3</strain>
    </source>
</reference>
<dbReference type="Pfam" id="PF10058">
    <property type="entry name" value="Zn_ribbon_10"/>
    <property type="match status" value="1"/>
</dbReference>
<keyword evidence="1" id="KW-1133">Transmembrane helix</keyword>
<keyword evidence="1" id="KW-0863">Zinc-finger</keyword>
<evidence type="ECO:0000313" key="5">
    <source>
        <dbReference type="Proteomes" id="UP000186594"/>
    </source>
</evidence>
<evidence type="ECO:0000313" key="4">
    <source>
        <dbReference type="EMBL" id="OLL24967.1"/>
    </source>
</evidence>
<dbReference type="GO" id="GO:0071788">
    <property type="term" value="P:endoplasmic reticulum tubular network maintenance"/>
    <property type="evidence" value="ECO:0007669"/>
    <property type="project" value="UniProtKB-UniRule"/>
</dbReference>
<dbReference type="OMA" id="CGYFNPS"/>
<dbReference type="OrthoDB" id="1725934at2759"/>
<dbReference type="PANTHER" id="PTHR22166:SF12">
    <property type="entry name" value="ENDOPLASMIC RETICULUM JUNCTION FORMATION PROTEIN LUNAPARK"/>
    <property type="match status" value="1"/>
</dbReference>
<keyword evidence="5" id="KW-1185">Reference proteome</keyword>
<feature type="region of interest" description="Disordered" evidence="2">
    <location>
        <begin position="154"/>
        <end position="249"/>
    </location>
</feature>
<dbReference type="Proteomes" id="UP000186594">
    <property type="component" value="Unassembled WGS sequence"/>
</dbReference>
<dbReference type="GO" id="GO:0008270">
    <property type="term" value="F:zinc ion binding"/>
    <property type="evidence" value="ECO:0007669"/>
    <property type="project" value="UniProtKB-KW"/>
</dbReference>
<dbReference type="GO" id="GO:1903373">
    <property type="term" value="P:positive regulation of endoplasmic reticulum tubular network organization"/>
    <property type="evidence" value="ECO:0007669"/>
    <property type="project" value="UniProtKB-UniRule"/>
</dbReference>
<evidence type="ECO:0000256" key="1">
    <source>
        <dbReference type="RuleBase" id="RU367073"/>
    </source>
</evidence>
<feature type="domain" description="Lunapark zinc ribbon" evidence="3">
    <location>
        <begin position="256"/>
        <end position="310"/>
    </location>
</feature>
<dbReference type="GO" id="GO:0098826">
    <property type="term" value="C:endoplasmic reticulum tubular network membrane"/>
    <property type="evidence" value="ECO:0007669"/>
    <property type="project" value="UniProtKB-UniRule"/>
</dbReference>
<keyword evidence="1" id="KW-0256">Endoplasmic reticulum</keyword>
<proteinExistence type="inferred from homology"/>
<sequence length="337" mass="37642">MPFLSFFRSDPTSPDSYEKALSETSRRIQQAQRNMSLAVQRSRRVLALWTVYSLLAYSLFLAIFILRRDRGIQGWATAVLGPPLIYGTRRMMRWYYTRRIGSIGGCDKGGNADKTETKVEHLKSQQREKVEELKRKTRFYSTQSLLERYAAEGSNANSSLNPSVNLLLNPSANTSNTPNTNSPVNSNTSSSLNQNPNTPLNSYTDTVPVSTPTKRIILRRRASQPQPLSSSAWPLPRMHDTPPEPLQAQSPVASTWYDRVLDILVGVDESAPSQRHALICISCRSHNGLAPFSQPPETVAYSCPHCGSWNGPREETANLDQNSVVVAGEEFKPEDED</sequence>
<keyword evidence="1" id="KW-0479">Metal-binding</keyword>
<feature type="compositionally biased region" description="Polar residues" evidence="2">
    <location>
        <begin position="192"/>
        <end position="213"/>
    </location>
</feature>
<organism evidence="4 5">
    <name type="scientific">Neolecta irregularis (strain DAH-3)</name>
    <dbReference type="NCBI Taxonomy" id="1198029"/>
    <lineage>
        <taxon>Eukaryota</taxon>
        <taxon>Fungi</taxon>
        <taxon>Dikarya</taxon>
        <taxon>Ascomycota</taxon>
        <taxon>Taphrinomycotina</taxon>
        <taxon>Neolectales</taxon>
        <taxon>Neolectaceae</taxon>
        <taxon>Neolecta</taxon>
    </lineage>
</organism>
<comment type="subcellular location">
    <subcellularLocation>
        <location evidence="1">Endoplasmic reticulum membrane</location>
        <topology evidence="1">Multi-pass membrane protein</topology>
    </subcellularLocation>
</comment>
<gene>
    <name evidence="4" type="ORF">NEOLI_003731</name>
</gene>
<dbReference type="STRING" id="1198029.A0A1U7LQN2"/>
<evidence type="ECO:0000256" key="2">
    <source>
        <dbReference type="SAM" id="MobiDB-lite"/>
    </source>
</evidence>
<accession>A0A1U7LQN2</accession>
<keyword evidence="1" id="KW-0862">Zinc</keyword>
<feature type="transmembrane region" description="Helical" evidence="1">
    <location>
        <begin position="72"/>
        <end position="89"/>
    </location>
</feature>
<dbReference type="InterPro" id="IPR040115">
    <property type="entry name" value="Lnp"/>
</dbReference>
<feature type="compositionally biased region" description="Polar residues" evidence="2">
    <location>
        <begin position="223"/>
        <end position="232"/>
    </location>
</feature>
<evidence type="ECO:0000259" key="3">
    <source>
        <dbReference type="Pfam" id="PF10058"/>
    </source>
</evidence>
<feature type="compositionally biased region" description="Low complexity" evidence="2">
    <location>
        <begin position="154"/>
        <end position="191"/>
    </location>
</feature>
<dbReference type="AlphaFoldDB" id="A0A1U7LQN2"/>
<keyword evidence="1" id="KW-0812">Transmembrane</keyword>